<dbReference type="InterPro" id="IPR000525">
    <property type="entry name" value="Initiator_Rep_WH1"/>
</dbReference>
<gene>
    <name evidence="3" type="ORF">I6U48_16000</name>
</gene>
<dbReference type="EMBL" id="JAEEGC010000077">
    <property type="protein sequence ID" value="MBV7274400.1"/>
    <property type="molecule type" value="Genomic_DNA"/>
</dbReference>
<keyword evidence="4" id="KW-1185">Reference proteome</keyword>
<feature type="domain" description="Initiator Rep protein WH1" evidence="2">
    <location>
        <begin position="15"/>
        <end position="157"/>
    </location>
</feature>
<dbReference type="Pfam" id="PF21205">
    <property type="entry name" value="Rep3_C"/>
    <property type="match status" value="1"/>
</dbReference>
<name>A0A949WRT5_9CLOT</name>
<accession>A0A949WRT5</accession>
<dbReference type="GO" id="GO:0006270">
    <property type="term" value="P:DNA replication initiation"/>
    <property type="evidence" value="ECO:0007669"/>
    <property type="project" value="InterPro"/>
</dbReference>
<dbReference type="AlphaFoldDB" id="A0A949WRT5"/>
<dbReference type="Proteomes" id="UP000694308">
    <property type="component" value="Unassembled WGS sequence"/>
</dbReference>
<comment type="similarity">
    <text evidence="1">Belongs to the initiator RepB protein family.</text>
</comment>
<dbReference type="Pfam" id="PF01051">
    <property type="entry name" value="Rep3_N"/>
    <property type="match status" value="1"/>
</dbReference>
<evidence type="ECO:0000259" key="2">
    <source>
        <dbReference type="Pfam" id="PF01051"/>
    </source>
</evidence>
<proteinExistence type="inferred from homology"/>
<dbReference type="GO" id="GO:0003887">
    <property type="term" value="F:DNA-directed DNA polymerase activity"/>
    <property type="evidence" value="ECO:0007669"/>
    <property type="project" value="InterPro"/>
</dbReference>
<sequence>MVCYNSKVLLKNLPVEENNNLANLKFHTTPGGIRLIHASATLIDKEDSTDKGFKFTTKDFYNAIEDKPSSKSDKLKKICKELLRGYFSLKTKDSWKISPMFYNIEYDDVKDNVMVQFHEALIPYLSCVGTSIQSQESLNNIINFKSKYSMMIYNICKKNISPSDDIAEMSIDVEELRAKLGISEKKYIKYNDFKRKVLVQAEKEINDKADISFCIEEEIVSRKVKGIKFKIKNKPVNTENNTEA</sequence>
<comment type="caution">
    <text evidence="3">The sequence shown here is derived from an EMBL/GenBank/DDBJ whole genome shotgun (WGS) entry which is preliminary data.</text>
</comment>
<evidence type="ECO:0000313" key="3">
    <source>
        <dbReference type="EMBL" id="MBV7274400.1"/>
    </source>
</evidence>
<protein>
    <submittedName>
        <fullName evidence="3">Replication initiation protein</fullName>
    </submittedName>
</protein>
<evidence type="ECO:0000313" key="4">
    <source>
        <dbReference type="Proteomes" id="UP000694308"/>
    </source>
</evidence>
<reference evidence="3" key="1">
    <citation type="submission" date="2020-12" db="EMBL/GenBank/DDBJ databases">
        <title>Clostridium thailandense sp. nov., a novel acetogenic bacterium isolated from peat land soil in Thailand.</title>
        <authorList>
            <person name="Chaikitkaew S."/>
            <person name="Birkeland N.K."/>
        </authorList>
    </citation>
    <scope>NUCLEOTIDE SEQUENCE</scope>
    <source>
        <strain evidence="3">PL3</strain>
    </source>
</reference>
<evidence type="ECO:0000256" key="1">
    <source>
        <dbReference type="ARBA" id="ARBA00038283"/>
    </source>
</evidence>
<organism evidence="3 4">
    <name type="scientific">Clostridium thailandense</name>
    <dbReference type="NCBI Taxonomy" id="2794346"/>
    <lineage>
        <taxon>Bacteria</taxon>
        <taxon>Bacillati</taxon>
        <taxon>Bacillota</taxon>
        <taxon>Clostridia</taxon>
        <taxon>Eubacteriales</taxon>
        <taxon>Clostridiaceae</taxon>
        <taxon>Clostridium</taxon>
    </lineage>
</organism>
<dbReference type="RefSeq" id="WP_218321467.1">
    <property type="nucleotide sequence ID" value="NZ_JAEEGC010000077.1"/>
</dbReference>